<dbReference type="RefSeq" id="WP_188041976.1">
    <property type="nucleotide sequence ID" value="NZ_JACVHF010000047.1"/>
</dbReference>
<sequence>MINRKKPDYDAKTTQPNLSVATGFKNETGSPIDVLFQLKPGEMIRKQNKMPEGLKSKEDFTVVYSEQMKLLLADQSSPLTEAERAFLFTVLPFLTYDGHIVIEQKPGCPVRLNVERAGNLMGWQPSKTKQVLSRLEQKQVIYKDKDGITKYINLNPRYFFRGRAGKRTKAIKLFYSRFEKTG</sequence>
<gene>
    <name evidence="1" type="ORF">H1S01_19055</name>
</gene>
<accession>A0ABR7T7F7</accession>
<name>A0ABR7T7F7_HELCL</name>
<protein>
    <recommendedName>
        <fullName evidence="3">Plasmid replication protein RepL domain-containing protein</fullName>
    </recommendedName>
</protein>
<dbReference type="Proteomes" id="UP000617402">
    <property type="component" value="Unassembled WGS sequence"/>
</dbReference>
<evidence type="ECO:0008006" key="3">
    <source>
        <dbReference type="Google" id="ProtNLM"/>
    </source>
</evidence>
<reference evidence="1 2" key="1">
    <citation type="submission" date="2020-07" db="EMBL/GenBank/DDBJ databases">
        <title>Draft whole-genome sequence of Heliobacterium chlorum DSM 3682, type strain.</title>
        <authorList>
            <person name="Kyndt J.A."/>
            <person name="Meyer T.E."/>
            <person name="Imhoff J.F."/>
        </authorList>
    </citation>
    <scope>NUCLEOTIDE SEQUENCE [LARGE SCALE GENOMIC DNA]</scope>
    <source>
        <strain evidence="1 2">DSM 3682</strain>
    </source>
</reference>
<evidence type="ECO:0000313" key="1">
    <source>
        <dbReference type="EMBL" id="MBC9786556.1"/>
    </source>
</evidence>
<comment type="caution">
    <text evidence="1">The sequence shown here is derived from an EMBL/GenBank/DDBJ whole genome shotgun (WGS) entry which is preliminary data.</text>
</comment>
<organism evidence="1 2">
    <name type="scientific">Heliobacterium chlorum</name>
    <dbReference type="NCBI Taxonomy" id="2698"/>
    <lineage>
        <taxon>Bacteria</taxon>
        <taxon>Bacillati</taxon>
        <taxon>Bacillota</taxon>
        <taxon>Clostridia</taxon>
        <taxon>Eubacteriales</taxon>
        <taxon>Heliobacteriaceae</taxon>
        <taxon>Heliobacterium</taxon>
    </lineage>
</organism>
<proteinExistence type="predicted"/>
<dbReference type="EMBL" id="JACVHF010000047">
    <property type="protein sequence ID" value="MBC9786556.1"/>
    <property type="molecule type" value="Genomic_DNA"/>
</dbReference>
<keyword evidence="2" id="KW-1185">Reference proteome</keyword>
<evidence type="ECO:0000313" key="2">
    <source>
        <dbReference type="Proteomes" id="UP000617402"/>
    </source>
</evidence>